<gene>
    <name evidence="1" type="ORF">ASPGLDRAFT_1027681</name>
</gene>
<dbReference type="OrthoDB" id="37659at2759"/>
<sequence>MTTVWVAIYNPTDKRDPCHWALWLKTSDDQSVILQVGDEKNGRGYYVEDPIYKEPMRSARLAEVIDCGTIPSSKHNQAVLLIQAHPVDNQSTTWNCQAWVIENLENLEQHGLLQVSPTVKASLQAKRQNWQ</sequence>
<dbReference type="InterPro" id="IPR046670">
    <property type="entry name" value="DUF6540"/>
</dbReference>
<keyword evidence="2" id="KW-1185">Reference proteome</keyword>
<accession>A0A1L9VW09</accession>
<dbReference type="Pfam" id="PF20174">
    <property type="entry name" value="DUF6540"/>
    <property type="match status" value="1"/>
</dbReference>
<protein>
    <submittedName>
        <fullName evidence="1">Uncharacterized protein</fullName>
    </submittedName>
</protein>
<dbReference type="GeneID" id="34455693"/>
<dbReference type="Proteomes" id="UP000184300">
    <property type="component" value="Unassembled WGS sequence"/>
</dbReference>
<reference evidence="2" key="1">
    <citation type="journal article" date="2017" name="Genome Biol.">
        <title>Comparative genomics reveals high biological diversity and specific adaptations in the industrially and medically important fungal genus Aspergillus.</title>
        <authorList>
            <person name="de Vries R.P."/>
            <person name="Riley R."/>
            <person name="Wiebenga A."/>
            <person name="Aguilar-Osorio G."/>
            <person name="Amillis S."/>
            <person name="Uchima C.A."/>
            <person name="Anderluh G."/>
            <person name="Asadollahi M."/>
            <person name="Askin M."/>
            <person name="Barry K."/>
            <person name="Battaglia E."/>
            <person name="Bayram O."/>
            <person name="Benocci T."/>
            <person name="Braus-Stromeyer S.A."/>
            <person name="Caldana C."/>
            <person name="Canovas D."/>
            <person name="Cerqueira G.C."/>
            <person name="Chen F."/>
            <person name="Chen W."/>
            <person name="Choi C."/>
            <person name="Clum A."/>
            <person name="Dos Santos R.A."/>
            <person name="Damasio A.R."/>
            <person name="Diallinas G."/>
            <person name="Emri T."/>
            <person name="Fekete E."/>
            <person name="Flipphi M."/>
            <person name="Freyberg S."/>
            <person name="Gallo A."/>
            <person name="Gournas C."/>
            <person name="Habgood R."/>
            <person name="Hainaut M."/>
            <person name="Harispe M.L."/>
            <person name="Henrissat B."/>
            <person name="Hilden K.S."/>
            <person name="Hope R."/>
            <person name="Hossain A."/>
            <person name="Karabika E."/>
            <person name="Karaffa L."/>
            <person name="Karanyi Z."/>
            <person name="Krasevec N."/>
            <person name="Kuo A."/>
            <person name="Kusch H."/>
            <person name="LaButti K."/>
            <person name="Lagendijk E.L."/>
            <person name="Lapidus A."/>
            <person name="Levasseur A."/>
            <person name="Lindquist E."/>
            <person name="Lipzen A."/>
            <person name="Logrieco A.F."/>
            <person name="MacCabe A."/>
            <person name="Maekelae M.R."/>
            <person name="Malavazi I."/>
            <person name="Melin P."/>
            <person name="Meyer V."/>
            <person name="Mielnichuk N."/>
            <person name="Miskei M."/>
            <person name="Molnar A.P."/>
            <person name="Mule G."/>
            <person name="Ngan C.Y."/>
            <person name="Orejas M."/>
            <person name="Orosz E."/>
            <person name="Ouedraogo J.P."/>
            <person name="Overkamp K.M."/>
            <person name="Park H.-S."/>
            <person name="Perrone G."/>
            <person name="Piumi F."/>
            <person name="Punt P.J."/>
            <person name="Ram A.F."/>
            <person name="Ramon A."/>
            <person name="Rauscher S."/>
            <person name="Record E."/>
            <person name="Riano-Pachon D.M."/>
            <person name="Robert V."/>
            <person name="Roehrig J."/>
            <person name="Ruller R."/>
            <person name="Salamov A."/>
            <person name="Salih N.S."/>
            <person name="Samson R.A."/>
            <person name="Sandor E."/>
            <person name="Sanguinetti M."/>
            <person name="Schuetze T."/>
            <person name="Sepcic K."/>
            <person name="Shelest E."/>
            <person name="Sherlock G."/>
            <person name="Sophianopoulou V."/>
            <person name="Squina F.M."/>
            <person name="Sun H."/>
            <person name="Susca A."/>
            <person name="Todd R.B."/>
            <person name="Tsang A."/>
            <person name="Unkles S.E."/>
            <person name="van de Wiele N."/>
            <person name="van Rossen-Uffink D."/>
            <person name="Oliveira J.V."/>
            <person name="Vesth T.C."/>
            <person name="Visser J."/>
            <person name="Yu J.-H."/>
            <person name="Zhou M."/>
            <person name="Andersen M.R."/>
            <person name="Archer D.B."/>
            <person name="Baker S.E."/>
            <person name="Benoit I."/>
            <person name="Brakhage A.A."/>
            <person name="Braus G.H."/>
            <person name="Fischer R."/>
            <person name="Frisvad J.C."/>
            <person name="Goldman G.H."/>
            <person name="Houbraken J."/>
            <person name="Oakley B."/>
            <person name="Pocsi I."/>
            <person name="Scazzocchio C."/>
            <person name="Seiboth B."/>
            <person name="vanKuyk P.A."/>
            <person name="Wortman J."/>
            <person name="Dyer P.S."/>
            <person name="Grigoriev I.V."/>
        </authorList>
    </citation>
    <scope>NUCLEOTIDE SEQUENCE [LARGE SCALE GENOMIC DNA]</scope>
    <source>
        <strain evidence="2">CBS 516.65</strain>
    </source>
</reference>
<dbReference type="EMBL" id="KV878890">
    <property type="protein sequence ID" value="OJJ88091.1"/>
    <property type="molecule type" value="Genomic_DNA"/>
</dbReference>
<organism evidence="1 2">
    <name type="scientific">Aspergillus glaucus CBS 516.65</name>
    <dbReference type="NCBI Taxonomy" id="1160497"/>
    <lineage>
        <taxon>Eukaryota</taxon>
        <taxon>Fungi</taxon>
        <taxon>Dikarya</taxon>
        <taxon>Ascomycota</taxon>
        <taxon>Pezizomycotina</taxon>
        <taxon>Eurotiomycetes</taxon>
        <taxon>Eurotiomycetidae</taxon>
        <taxon>Eurotiales</taxon>
        <taxon>Aspergillaceae</taxon>
        <taxon>Aspergillus</taxon>
        <taxon>Aspergillus subgen. Aspergillus</taxon>
    </lineage>
</organism>
<name>A0A1L9VW09_ASPGL</name>
<proteinExistence type="predicted"/>
<evidence type="ECO:0000313" key="2">
    <source>
        <dbReference type="Proteomes" id="UP000184300"/>
    </source>
</evidence>
<dbReference type="VEuPathDB" id="FungiDB:ASPGLDRAFT_1027681"/>
<evidence type="ECO:0000313" key="1">
    <source>
        <dbReference type="EMBL" id="OJJ88091.1"/>
    </source>
</evidence>
<dbReference type="RefSeq" id="XP_022404774.1">
    <property type="nucleotide sequence ID" value="XM_022539432.1"/>
</dbReference>
<dbReference type="AlphaFoldDB" id="A0A1L9VW09"/>